<evidence type="ECO:0000256" key="4">
    <source>
        <dbReference type="ARBA" id="ARBA00023242"/>
    </source>
</evidence>
<evidence type="ECO:0000256" key="2">
    <source>
        <dbReference type="ARBA" id="ARBA00022552"/>
    </source>
</evidence>
<evidence type="ECO:0000313" key="7">
    <source>
        <dbReference type="EMBL" id="KIY66039.1"/>
    </source>
</evidence>
<sequence length="1441" mass="159632">MAAQKRALEESSSTHKHKKTKVVPSTEAPPVSQLVQDEVDFPRGGGSSLTPLEIKSLRAEAAKEADQELFNEADEVKKSKKRKRKSEAASAPETEKSERIRIEHLNYKRINTGMKLFGQIVSIQSLALIVALPNQLFGHVPITNISTAFTELLEKSEENEEEDDESVDDFGVPDLAEIFHEGQYVRVVVTATHAAGTTDLAGLGRSRDEAARASKRVELSLNPDKVNFGVQRTDVVQNFTLTAAVKSIEDHGYQLETGITGLAPFLSFKDAENTPKLRVGQLVDVTVTKITKNGRTCTVTSDPSTFASSTLTEATNVSGVLPGALVQALITATHATGFNVQVLGFFDGTIDHLHLPSDVSNDGYKLGKKVKARILYSFSTSPPKFALALNEHLVALAPSKNGDGSASLQDAYSVGTVIPEVKILRLEPDRGVSVQVEGGLEGFAHISQMSDEHLPSILITGPYKVGTVHKARVIGHFAFDGLLQLTLKPSVVEQQIFQVNDIQTGTIVKGTIKKLTDRGLFVALSGNIDGVVWPNHYADIQLKHPGKRFKVGASIKCRVLVVDEERKRVSLTAKKSLIDSDLPIITSHETATVGMLAHAVVFRTTDKYLMVEFFNNVKAVIPQKEVSELPIKLPETFPVGKVVKVRIVEVKPEDERIVASIRKSASTMMFNPDTSSVNIGDIVSGTVTEVQKDNIMLTLQPSSVRALISLKNLENHRATTPAQLKVSLAQGDVVEDLIVVTRNVEKHFVIVAAKPKSKEPLKGTLSLDSVQVGETVVGRVLRRTPKGILIKLPSHISGLLHPTDVADDFEKGIPFPQTDAIIKATVVSIDKSKKQLGLSTRQSVMHPEDNTPVADRTVERVEDLKVGETVRGFVKSVATHGLFVSVGRGIDARVQIRELFDDYVKEWQERFTVDQVVKGRILSTDAESNKVEMSFRSGDPSKRSNVTLRDLQKGMKVTGSVKKVEDYGLFINIDNSRLSALCHKSELSDNKDADVTVALGGFREGDRVKAYIVKIEDKRISLSLKPSHFTEEDFQAEDDSDAEMEEDEALGTVAREESDGEDADDVPGDIEMDDQFSDAEQQEDSDDDMDVQMGNIATEYPTSLATTRKASATSLRLGTDFDWFAQPQQSMVSDAESDISGDESGDEDQPAKKKKRRGRKEIEIDRTAEMHTKAPESTADFERLLLGSPNSSYLWIQYMAFLLQLAEIDKARDIARKGIRTINFREEQEKMNVWIALLNLENTYGTEQTLDAVFKEAAKANDSKTIHLRLASILEASDKIQRAEDQYKKTAKKFGHSCKVWTLFAEFYLRKGDVEAARALLPRSFQSLEKRKHLKTISRFAQLEYKMAEPERGKTLFEGIVDSHPKRWDIWSIYIDMEARQENIQNIRAIFTRLFTVKMTSHKAKSLFKKWLGLEKRIGDDEGIEAVKQKAVEWTQRANSA</sequence>
<feature type="domain" description="S1 motif" evidence="6">
    <location>
        <begin position="594"/>
        <end position="662"/>
    </location>
</feature>
<dbReference type="FunFam" id="2.40.50.140:FF:000103">
    <property type="entry name" value="protein RRP5 homolog"/>
    <property type="match status" value="1"/>
</dbReference>
<dbReference type="PANTHER" id="PTHR23270">
    <property type="entry name" value="PROGRAMMED CELL DEATH PROTEIN 11 PRE-RRNA PROCESSING PROTEIN RRP5"/>
    <property type="match status" value="1"/>
</dbReference>
<dbReference type="InterPro" id="IPR003107">
    <property type="entry name" value="HAT"/>
</dbReference>
<dbReference type="Proteomes" id="UP000054007">
    <property type="component" value="Unassembled WGS sequence"/>
</dbReference>
<evidence type="ECO:0000313" key="8">
    <source>
        <dbReference type="Proteomes" id="UP000054007"/>
    </source>
</evidence>
<dbReference type="GO" id="GO:0032040">
    <property type="term" value="C:small-subunit processome"/>
    <property type="evidence" value="ECO:0007669"/>
    <property type="project" value="TreeGrafter"/>
</dbReference>
<evidence type="ECO:0000256" key="5">
    <source>
        <dbReference type="SAM" id="MobiDB-lite"/>
    </source>
</evidence>
<dbReference type="Pfam" id="PF24685">
    <property type="entry name" value="OB_RRP5_4th"/>
    <property type="match status" value="1"/>
</dbReference>
<dbReference type="SUPFAM" id="SSF50249">
    <property type="entry name" value="Nucleic acid-binding proteins"/>
    <property type="match status" value="8"/>
</dbReference>
<dbReference type="CDD" id="cd05696">
    <property type="entry name" value="S1_Rrp5_repeat_hs4"/>
    <property type="match status" value="1"/>
</dbReference>
<dbReference type="Pfam" id="PF23240">
    <property type="entry name" value="HAT_PRP39_N"/>
    <property type="match status" value="1"/>
</dbReference>
<keyword evidence="8" id="KW-1185">Reference proteome</keyword>
<dbReference type="InterPro" id="IPR012340">
    <property type="entry name" value="NA-bd_OB-fold"/>
</dbReference>
<proteinExistence type="predicted"/>
<dbReference type="Pfam" id="PF00575">
    <property type="entry name" value="S1"/>
    <property type="match status" value="3"/>
</dbReference>
<dbReference type="GO" id="GO:0006364">
    <property type="term" value="P:rRNA processing"/>
    <property type="evidence" value="ECO:0007669"/>
    <property type="project" value="UniProtKB-KW"/>
</dbReference>
<accession>A0A0D7B774</accession>
<evidence type="ECO:0000256" key="1">
    <source>
        <dbReference type="ARBA" id="ARBA00004604"/>
    </source>
</evidence>
<dbReference type="FunFam" id="2.40.50.140:FF:000155">
    <property type="entry name" value="rRNA biogenesis protein RRP5"/>
    <property type="match status" value="1"/>
</dbReference>
<dbReference type="SMART" id="SM00316">
    <property type="entry name" value="S1"/>
    <property type="match status" value="9"/>
</dbReference>
<keyword evidence="4" id="KW-0539">Nucleus</keyword>
<feature type="compositionally biased region" description="Acidic residues" evidence="5">
    <location>
        <begin position="1135"/>
        <end position="1148"/>
    </location>
</feature>
<comment type="subcellular location">
    <subcellularLocation>
        <location evidence="1">Nucleus</location>
        <location evidence="1">Nucleolus</location>
    </subcellularLocation>
</comment>
<dbReference type="CDD" id="cd05694">
    <property type="entry name" value="S1_Rrp5_repeat_hs2_sc2"/>
    <property type="match status" value="1"/>
</dbReference>
<feature type="domain" description="S1 motif" evidence="6">
    <location>
        <begin position="113"/>
        <end position="222"/>
    </location>
</feature>
<feature type="domain" description="S1 motif" evidence="6">
    <location>
        <begin position="415"/>
        <end position="488"/>
    </location>
</feature>
<feature type="region of interest" description="Disordered" evidence="5">
    <location>
        <begin position="1130"/>
        <end position="1162"/>
    </location>
</feature>
<evidence type="ECO:0000259" key="6">
    <source>
        <dbReference type="PROSITE" id="PS50126"/>
    </source>
</evidence>
<feature type="compositionally biased region" description="Basic and acidic residues" evidence="5">
    <location>
        <begin position="1"/>
        <end position="13"/>
    </location>
</feature>
<dbReference type="InterPro" id="IPR057301">
    <property type="entry name" value="Rrp5_OB_4th"/>
</dbReference>
<dbReference type="Pfam" id="PF23459">
    <property type="entry name" value="S1_RRP5"/>
    <property type="match status" value="1"/>
</dbReference>
<dbReference type="PROSITE" id="PS50126">
    <property type="entry name" value="S1"/>
    <property type="match status" value="9"/>
</dbReference>
<name>A0A0D7B774_9AGAR</name>
<dbReference type="Gene3D" id="1.25.40.10">
    <property type="entry name" value="Tetratricopeptide repeat domain"/>
    <property type="match status" value="2"/>
</dbReference>
<feature type="compositionally biased region" description="Acidic residues" evidence="5">
    <location>
        <begin position="1058"/>
        <end position="1072"/>
    </location>
</feature>
<keyword evidence="3" id="KW-0677">Repeat</keyword>
<dbReference type="GO" id="GO:0003723">
    <property type="term" value="F:RNA binding"/>
    <property type="evidence" value="ECO:0007669"/>
    <property type="project" value="TreeGrafter"/>
</dbReference>
<feature type="domain" description="S1 motif" evidence="6">
    <location>
        <begin position="680"/>
        <end position="754"/>
    </location>
</feature>
<feature type="region of interest" description="Disordered" evidence="5">
    <location>
        <begin position="1031"/>
        <end position="1072"/>
    </location>
</feature>
<gene>
    <name evidence="7" type="ORF">CYLTODRAFT_491830</name>
</gene>
<reference evidence="7 8" key="1">
    <citation type="journal article" date="2015" name="Fungal Genet. Biol.">
        <title>Evolution of novel wood decay mechanisms in Agaricales revealed by the genome sequences of Fistulina hepatica and Cylindrobasidium torrendii.</title>
        <authorList>
            <person name="Floudas D."/>
            <person name="Held B.W."/>
            <person name="Riley R."/>
            <person name="Nagy L.G."/>
            <person name="Koehler G."/>
            <person name="Ransdell A.S."/>
            <person name="Younus H."/>
            <person name="Chow J."/>
            <person name="Chiniquy J."/>
            <person name="Lipzen A."/>
            <person name="Tritt A."/>
            <person name="Sun H."/>
            <person name="Haridas S."/>
            <person name="LaButti K."/>
            <person name="Ohm R.A."/>
            <person name="Kues U."/>
            <person name="Blanchette R.A."/>
            <person name="Grigoriev I.V."/>
            <person name="Minto R.E."/>
            <person name="Hibbett D.S."/>
        </authorList>
    </citation>
    <scope>NUCLEOTIDE SEQUENCE [LARGE SCALE GENOMIC DNA]</scope>
    <source>
        <strain evidence="7 8">FP15055 ss-10</strain>
    </source>
</reference>
<evidence type="ECO:0000256" key="3">
    <source>
        <dbReference type="ARBA" id="ARBA00022737"/>
    </source>
</evidence>
<feature type="domain" description="S1 motif" evidence="6">
    <location>
        <begin position="505"/>
        <end position="574"/>
    </location>
</feature>
<dbReference type="CDD" id="cd05693">
    <property type="entry name" value="S1_Rrp5_repeat_hs1_sc1"/>
    <property type="match status" value="1"/>
</dbReference>
<feature type="domain" description="S1 motif" evidence="6">
    <location>
        <begin position="954"/>
        <end position="1025"/>
    </location>
</feature>
<dbReference type="EMBL" id="KN880568">
    <property type="protein sequence ID" value="KIY66039.1"/>
    <property type="molecule type" value="Genomic_DNA"/>
</dbReference>
<feature type="domain" description="S1 motif" evidence="6">
    <location>
        <begin position="238"/>
        <end position="302"/>
    </location>
</feature>
<dbReference type="InterPro" id="IPR003029">
    <property type="entry name" value="S1_domain"/>
</dbReference>
<dbReference type="InterPro" id="IPR045209">
    <property type="entry name" value="Rrp5"/>
</dbReference>
<dbReference type="InterPro" id="IPR048059">
    <property type="entry name" value="Rrp5_S1_rpt_hs1_sc1"/>
</dbReference>
<organism evidence="7 8">
    <name type="scientific">Cylindrobasidium torrendii FP15055 ss-10</name>
    <dbReference type="NCBI Taxonomy" id="1314674"/>
    <lineage>
        <taxon>Eukaryota</taxon>
        <taxon>Fungi</taxon>
        <taxon>Dikarya</taxon>
        <taxon>Basidiomycota</taxon>
        <taxon>Agaricomycotina</taxon>
        <taxon>Agaricomycetes</taxon>
        <taxon>Agaricomycetidae</taxon>
        <taxon>Agaricales</taxon>
        <taxon>Marasmiineae</taxon>
        <taxon>Physalacriaceae</taxon>
        <taxon>Cylindrobasidium</taxon>
    </lineage>
</organism>
<dbReference type="FunFam" id="1.25.40.10:FF:000727">
    <property type="entry name" value="Chromosome 1, whole genome shotgun sequence"/>
    <property type="match status" value="1"/>
</dbReference>
<feature type="compositionally biased region" description="Basic and acidic residues" evidence="5">
    <location>
        <begin position="55"/>
        <end position="66"/>
    </location>
</feature>
<feature type="compositionally biased region" description="Acidic residues" evidence="5">
    <location>
        <begin position="1032"/>
        <end position="1049"/>
    </location>
</feature>
<protein>
    <submittedName>
        <fullName evidence="7">Nucleic acid-binding protein</fullName>
    </submittedName>
</protein>
<dbReference type="CDD" id="cd05707">
    <property type="entry name" value="S1_Rrp5_repeat_sc11"/>
    <property type="match status" value="1"/>
</dbReference>
<dbReference type="SUPFAM" id="SSF48452">
    <property type="entry name" value="TPR-like"/>
    <property type="match status" value="1"/>
</dbReference>
<feature type="domain" description="S1 motif" evidence="6">
    <location>
        <begin position="773"/>
        <end position="841"/>
    </location>
</feature>
<dbReference type="CDD" id="cd05697">
    <property type="entry name" value="S1_Rrp5_repeat_hs5"/>
    <property type="match status" value="1"/>
</dbReference>
<dbReference type="PANTHER" id="PTHR23270:SF10">
    <property type="entry name" value="PROTEIN RRP5 HOMOLOG"/>
    <property type="match status" value="1"/>
</dbReference>
<dbReference type="STRING" id="1314674.A0A0D7B774"/>
<dbReference type="SMART" id="SM00386">
    <property type="entry name" value="HAT"/>
    <property type="match status" value="6"/>
</dbReference>
<feature type="domain" description="S1 motif" evidence="6">
    <location>
        <begin position="867"/>
        <end position="936"/>
    </location>
</feature>
<dbReference type="OrthoDB" id="412781at2759"/>
<dbReference type="InterPro" id="IPR057302">
    <property type="entry name" value="Rrp5_S1"/>
</dbReference>
<feature type="region of interest" description="Disordered" evidence="5">
    <location>
        <begin position="1"/>
        <end position="96"/>
    </location>
</feature>
<dbReference type="InterPro" id="IPR011990">
    <property type="entry name" value="TPR-like_helical_dom_sf"/>
</dbReference>
<dbReference type="Gene3D" id="2.40.50.140">
    <property type="entry name" value="Nucleic acid-binding proteins"/>
    <property type="match status" value="9"/>
</dbReference>
<keyword evidence="2" id="KW-0698">rRNA processing</keyword>